<name>A0A6P5PVN3_MUSCR</name>
<feature type="transmembrane region" description="Helical" evidence="16">
    <location>
        <begin position="6"/>
        <end position="33"/>
    </location>
</feature>
<keyword evidence="5 15" id="KW-0716">Sensory transduction</keyword>
<feature type="transmembrane region" description="Helical" evidence="16">
    <location>
        <begin position="259"/>
        <end position="280"/>
    </location>
</feature>
<evidence type="ECO:0000256" key="4">
    <source>
        <dbReference type="ARBA" id="ARBA00022480"/>
    </source>
</evidence>
<feature type="transmembrane region" description="Helical" evidence="16">
    <location>
        <begin position="45"/>
        <end position="63"/>
    </location>
</feature>
<feature type="transmembrane region" description="Helical" evidence="16">
    <location>
        <begin position="183"/>
        <end position="209"/>
    </location>
</feature>
<dbReference type="FunFam" id="1.20.1070.10:FF:000055">
    <property type="entry name" value="Taste receptor type 2"/>
    <property type="match status" value="1"/>
</dbReference>
<dbReference type="RefSeq" id="XP_021019710.1">
    <property type="nucleotide sequence ID" value="XM_021164051.1"/>
</dbReference>
<feature type="transmembrane region" description="Helical" evidence="16">
    <location>
        <begin position="83"/>
        <end position="105"/>
    </location>
</feature>
<organism evidence="17 18">
    <name type="scientific">Mus caroli</name>
    <name type="common">Ryukyu mouse</name>
    <name type="synonym">Ricefield mouse</name>
    <dbReference type="NCBI Taxonomy" id="10089"/>
    <lineage>
        <taxon>Eukaryota</taxon>
        <taxon>Metazoa</taxon>
        <taxon>Chordata</taxon>
        <taxon>Craniata</taxon>
        <taxon>Vertebrata</taxon>
        <taxon>Euteleostomi</taxon>
        <taxon>Mammalia</taxon>
        <taxon>Eutheria</taxon>
        <taxon>Euarchontoglires</taxon>
        <taxon>Glires</taxon>
        <taxon>Rodentia</taxon>
        <taxon>Myomorpha</taxon>
        <taxon>Muroidea</taxon>
        <taxon>Muridae</taxon>
        <taxon>Murinae</taxon>
        <taxon>Mus</taxon>
        <taxon>Mus</taxon>
    </lineage>
</organism>
<accession>A0A6P5PVN3</accession>
<reference evidence="18" key="1">
    <citation type="submission" date="2025-08" db="UniProtKB">
        <authorList>
            <consortium name="RefSeq"/>
        </authorList>
    </citation>
    <scope>IDENTIFICATION</scope>
</reference>
<comment type="similarity">
    <text evidence="2 14">Belongs to the G-protein coupled receptor T2R family.</text>
</comment>
<dbReference type="PANTHER" id="PTHR11394:SF68">
    <property type="entry name" value="TASTE RECEPTOR TYPE 2 MEMBER 16"/>
    <property type="match status" value="1"/>
</dbReference>
<keyword evidence="12 15" id="KW-0807">Transducer</keyword>
<keyword evidence="9 15" id="KW-0472">Membrane</keyword>
<evidence type="ECO:0000256" key="11">
    <source>
        <dbReference type="ARBA" id="ARBA00023180"/>
    </source>
</evidence>
<keyword evidence="10 15" id="KW-0675">Receptor</keyword>
<dbReference type="SUPFAM" id="SSF81321">
    <property type="entry name" value="Family A G protein-coupled receptor-like"/>
    <property type="match status" value="1"/>
</dbReference>
<keyword evidence="3" id="KW-1003">Cell membrane</keyword>
<keyword evidence="11" id="KW-0325">Glycoprotein</keyword>
<evidence type="ECO:0000313" key="17">
    <source>
        <dbReference type="Proteomes" id="UP000515126"/>
    </source>
</evidence>
<dbReference type="Pfam" id="PF05296">
    <property type="entry name" value="TAS2R"/>
    <property type="match status" value="1"/>
</dbReference>
<evidence type="ECO:0000256" key="5">
    <source>
        <dbReference type="ARBA" id="ARBA00022606"/>
    </source>
</evidence>
<dbReference type="GO" id="GO:0009897">
    <property type="term" value="C:external side of plasma membrane"/>
    <property type="evidence" value="ECO:0007669"/>
    <property type="project" value="Ensembl"/>
</dbReference>
<keyword evidence="6 15" id="KW-0812">Transmembrane</keyword>
<evidence type="ECO:0000256" key="7">
    <source>
        <dbReference type="ARBA" id="ARBA00022989"/>
    </source>
</evidence>
<evidence type="ECO:0000256" key="12">
    <source>
        <dbReference type="ARBA" id="ARBA00023224"/>
    </source>
</evidence>
<dbReference type="GO" id="GO:0005802">
    <property type="term" value="C:trans-Golgi network"/>
    <property type="evidence" value="ECO:0007669"/>
    <property type="project" value="Ensembl"/>
</dbReference>
<evidence type="ECO:0000313" key="18">
    <source>
        <dbReference type="RefSeq" id="XP_021019710.1"/>
    </source>
</evidence>
<dbReference type="GO" id="GO:0033038">
    <property type="term" value="F:bitter taste receptor activity"/>
    <property type="evidence" value="ECO:0007669"/>
    <property type="project" value="Ensembl"/>
</dbReference>
<evidence type="ECO:0000256" key="16">
    <source>
        <dbReference type="SAM" id="Phobius"/>
    </source>
</evidence>
<evidence type="ECO:0000256" key="3">
    <source>
        <dbReference type="ARBA" id="ARBA00022475"/>
    </source>
</evidence>
<dbReference type="CTD" id="50833"/>
<dbReference type="PANTHER" id="PTHR11394">
    <property type="entry name" value="TASTE RECEPTOR TYPE 2"/>
    <property type="match status" value="1"/>
</dbReference>
<dbReference type="CDD" id="cd15017">
    <property type="entry name" value="7tm_TAS2R16"/>
    <property type="match status" value="1"/>
</dbReference>
<evidence type="ECO:0000256" key="8">
    <source>
        <dbReference type="ARBA" id="ARBA00023040"/>
    </source>
</evidence>
<evidence type="ECO:0000256" key="6">
    <source>
        <dbReference type="ARBA" id="ARBA00022692"/>
    </source>
</evidence>
<keyword evidence="17" id="KW-1185">Reference proteome</keyword>
<gene>
    <name evidence="18" type="primary">Tas2r16</name>
</gene>
<dbReference type="GO" id="GO:0004930">
    <property type="term" value="F:G protein-coupled receptor activity"/>
    <property type="evidence" value="ECO:0007669"/>
    <property type="project" value="UniProtKB-KW"/>
</dbReference>
<feature type="transmembrane region" description="Helical" evidence="16">
    <location>
        <begin position="230"/>
        <end position="253"/>
    </location>
</feature>
<dbReference type="AlphaFoldDB" id="A0A6P5PVN3"/>
<dbReference type="KEGG" id="mcal:110295570"/>
<evidence type="ECO:0000256" key="13">
    <source>
        <dbReference type="ARBA" id="ARBA00038817"/>
    </source>
</evidence>
<keyword evidence="4 15" id="KW-0919">Taste</keyword>
<keyword evidence="8 15" id="KW-0297">G-protein coupled receptor</keyword>
<sequence length="299" mass="34757">MVPTQVTIFSIIMYVLESLVIIVQSCTTVAVLFREWMHFQRLSPVEMILISLGISHFCLQWTSMLYNFGTYSRPVLLFWKVSVVWEFMNILTFWLTSWLAVLYCVKVSSFTHPIFLWLRMKILKLVLWLILGALIASCLSIIPSVVKYHIQMELVTLDNLPKNNSLILRLQQFEWYFSNPLKMIGFGIPFLVFLASIILLTVSLVQHWVQMKHYSSSNSSLKAQFTVLKSLATFFTFFTSYFLTIVISFIGTVFDKKSWFWVCEAVIYGLVCIHFTSLMMSNPALKKALKLQFWSPEPS</sequence>
<comment type="subunit">
    <text evidence="13">Interacts with RTP3 and RTP4.</text>
</comment>
<dbReference type="InterPro" id="IPR007960">
    <property type="entry name" value="TAS2R"/>
</dbReference>
<evidence type="ECO:0000256" key="14">
    <source>
        <dbReference type="RuleBase" id="RU004423"/>
    </source>
</evidence>
<comment type="subcellular location">
    <subcellularLocation>
        <location evidence="1">Cell membrane</location>
        <topology evidence="1">Multi-pass membrane protein</topology>
    </subcellularLocation>
    <subcellularLocation>
        <location evidence="15">Membrane</location>
        <topology evidence="15">Multi-pass membrane protein</topology>
    </subcellularLocation>
</comment>
<dbReference type="GO" id="GO:0005783">
    <property type="term" value="C:endoplasmic reticulum"/>
    <property type="evidence" value="ECO:0007669"/>
    <property type="project" value="Ensembl"/>
</dbReference>
<proteinExistence type="inferred from homology"/>
<evidence type="ECO:0000256" key="9">
    <source>
        <dbReference type="ARBA" id="ARBA00023136"/>
    </source>
</evidence>
<keyword evidence="7 16" id="KW-1133">Transmembrane helix</keyword>
<evidence type="ECO:0000256" key="2">
    <source>
        <dbReference type="ARBA" id="ARBA00007376"/>
    </source>
</evidence>
<dbReference type="GeneID" id="110295570"/>
<feature type="transmembrane region" description="Helical" evidence="16">
    <location>
        <begin position="125"/>
        <end position="146"/>
    </location>
</feature>
<evidence type="ECO:0000256" key="15">
    <source>
        <dbReference type="RuleBase" id="RU004424"/>
    </source>
</evidence>
<evidence type="ECO:0000256" key="10">
    <source>
        <dbReference type="ARBA" id="ARBA00023170"/>
    </source>
</evidence>
<evidence type="ECO:0000256" key="1">
    <source>
        <dbReference type="ARBA" id="ARBA00004651"/>
    </source>
</evidence>
<protein>
    <recommendedName>
        <fullName evidence="15">Taste receptor type 2</fullName>
    </recommendedName>
</protein>
<dbReference type="Proteomes" id="UP000515126">
    <property type="component" value="Chromosome 6"/>
</dbReference>